<dbReference type="Pfam" id="PF00583">
    <property type="entry name" value="Acetyltransf_1"/>
    <property type="match status" value="1"/>
</dbReference>
<keyword evidence="5" id="KW-1185">Reference proteome</keyword>
<evidence type="ECO:0000256" key="1">
    <source>
        <dbReference type="ARBA" id="ARBA00022679"/>
    </source>
</evidence>
<dbReference type="Gene3D" id="3.40.630.30">
    <property type="match status" value="1"/>
</dbReference>
<organism evidence="4 5">
    <name type="scientific">Phyllobacterium zundukense</name>
    <dbReference type="NCBI Taxonomy" id="1867719"/>
    <lineage>
        <taxon>Bacteria</taxon>
        <taxon>Pseudomonadati</taxon>
        <taxon>Pseudomonadota</taxon>
        <taxon>Alphaproteobacteria</taxon>
        <taxon>Hyphomicrobiales</taxon>
        <taxon>Phyllobacteriaceae</taxon>
        <taxon>Phyllobacterium</taxon>
    </lineage>
</organism>
<name>A0A2N9W2P8_9HYPH</name>
<gene>
    <name evidence="4" type="ORF">B5P45_05680</name>
</gene>
<proteinExistence type="predicted"/>
<dbReference type="SUPFAM" id="SSF55729">
    <property type="entry name" value="Acyl-CoA N-acyltransferases (Nat)"/>
    <property type="match status" value="1"/>
</dbReference>
<protein>
    <recommendedName>
        <fullName evidence="3">N-acetyltransferase domain-containing protein</fullName>
    </recommendedName>
</protein>
<keyword evidence="2" id="KW-0012">Acyltransferase</keyword>
<dbReference type="PANTHER" id="PTHR43420">
    <property type="entry name" value="ACETYLTRANSFERASE"/>
    <property type="match status" value="1"/>
</dbReference>
<dbReference type="OrthoDB" id="336415at2"/>
<comment type="caution">
    <text evidence="4">The sequence shown here is derived from an EMBL/GenBank/DDBJ whole genome shotgun (WGS) entry which is preliminary data.</text>
</comment>
<dbReference type="InterPro" id="IPR050680">
    <property type="entry name" value="YpeA/RimI_acetyltransf"/>
</dbReference>
<keyword evidence="1" id="KW-0808">Transferase</keyword>
<dbReference type="InterPro" id="IPR000182">
    <property type="entry name" value="GNAT_dom"/>
</dbReference>
<sequence length="168" mass="18705">MNAAIPVRMLIGSDAESFQALRLRGLRTVPEAFGSSYEEEVDRSVEEVRRRLDARPNAVFGAFADEKLVGVAGFAINATLKERHKGSLWGVFVDPEWRGHNLGKRLTQAVIDHACLHVDTLNAIVTAANVSARTLYLSLGFTVYGFEKDSLRIDGQSYDDELLRLELR</sequence>
<evidence type="ECO:0000256" key="2">
    <source>
        <dbReference type="ARBA" id="ARBA00023315"/>
    </source>
</evidence>
<evidence type="ECO:0000313" key="4">
    <source>
        <dbReference type="EMBL" id="PIO46016.1"/>
    </source>
</evidence>
<dbReference type="Proteomes" id="UP000232163">
    <property type="component" value="Unassembled WGS sequence"/>
</dbReference>
<dbReference type="GO" id="GO:0016747">
    <property type="term" value="F:acyltransferase activity, transferring groups other than amino-acyl groups"/>
    <property type="evidence" value="ECO:0007669"/>
    <property type="project" value="InterPro"/>
</dbReference>
<dbReference type="PROSITE" id="PS51186">
    <property type="entry name" value="GNAT"/>
    <property type="match status" value="1"/>
</dbReference>
<dbReference type="InterPro" id="IPR016181">
    <property type="entry name" value="Acyl_CoA_acyltransferase"/>
</dbReference>
<evidence type="ECO:0000313" key="5">
    <source>
        <dbReference type="Proteomes" id="UP000232163"/>
    </source>
</evidence>
<dbReference type="AlphaFoldDB" id="A0A2N9W2P8"/>
<dbReference type="EMBL" id="MZMT01000014">
    <property type="protein sequence ID" value="PIO46016.1"/>
    <property type="molecule type" value="Genomic_DNA"/>
</dbReference>
<evidence type="ECO:0000259" key="3">
    <source>
        <dbReference type="PROSITE" id="PS51186"/>
    </source>
</evidence>
<dbReference type="CDD" id="cd04301">
    <property type="entry name" value="NAT_SF"/>
    <property type="match status" value="1"/>
</dbReference>
<accession>A0A2N9W2P8</accession>
<feature type="domain" description="N-acetyltransferase" evidence="3">
    <location>
        <begin position="5"/>
        <end position="168"/>
    </location>
</feature>
<dbReference type="RefSeq" id="WP_099998338.1">
    <property type="nucleotide sequence ID" value="NZ_CP017940.1"/>
</dbReference>
<reference evidence="4 5" key="1">
    <citation type="journal article" date="2017" name="Int J Environ Stud">
        <title>Does the Miocene-Pliocene relict legume Oxytropis triphylla form nitrogen-fixing nodules with a combination of bacterial strains?</title>
        <authorList>
            <person name="Safronova V."/>
            <person name="Belimov A."/>
            <person name="Sazanova A."/>
            <person name="Kuznetsova I."/>
            <person name="Popova J."/>
            <person name="Andronov E."/>
            <person name="Verkhozina A."/>
            <person name="Tikhonovich I."/>
        </authorList>
    </citation>
    <scope>NUCLEOTIDE SEQUENCE [LARGE SCALE GENOMIC DNA]</scope>
    <source>
        <strain evidence="4 5">Tri-38</strain>
    </source>
</reference>